<reference evidence="2 3" key="1">
    <citation type="submission" date="2019-06" db="EMBL/GenBank/DDBJ databases">
        <title>Sequencing the genomes of 1000 actinobacteria strains.</title>
        <authorList>
            <person name="Klenk H.-P."/>
        </authorList>
    </citation>
    <scope>NUCLEOTIDE SEQUENCE [LARGE SCALE GENOMIC DNA]</scope>
    <source>
        <strain evidence="2 3">DSM 20169</strain>
    </source>
</reference>
<evidence type="ECO:0000313" key="3">
    <source>
        <dbReference type="Proteomes" id="UP000317209"/>
    </source>
</evidence>
<accession>A0A543BQW2</accession>
<proteinExistence type="predicted"/>
<comment type="caution">
    <text evidence="2">The sequence shown here is derived from an EMBL/GenBank/DDBJ whole genome shotgun (WGS) entry which is preliminary data.</text>
</comment>
<feature type="region of interest" description="Disordered" evidence="1">
    <location>
        <begin position="26"/>
        <end position="53"/>
    </location>
</feature>
<dbReference type="AlphaFoldDB" id="A0A543BQW2"/>
<dbReference type="RefSeq" id="WP_170198141.1">
    <property type="nucleotide sequence ID" value="NZ_VFOX01000001.1"/>
</dbReference>
<dbReference type="Proteomes" id="UP000317209">
    <property type="component" value="Unassembled WGS sequence"/>
</dbReference>
<organism evidence="2 3">
    <name type="scientific">Microbacterium saperdae</name>
    <dbReference type="NCBI Taxonomy" id="69368"/>
    <lineage>
        <taxon>Bacteria</taxon>
        <taxon>Bacillati</taxon>
        <taxon>Actinomycetota</taxon>
        <taxon>Actinomycetes</taxon>
        <taxon>Micrococcales</taxon>
        <taxon>Microbacteriaceae</taxon>
        <taxon>Microbacterium</taxon>
    </lineage>
</organism>
<evidence type="ECO:0000313" key="2">
    <source>
        <dbReference type="EMBL" id="TQL87213.1"/>
    </source>
</evidence>
<name>A0A543BQW2_9MICO</name>
<feature type="compositionally biased region" description="Basic residues" evidence="1">
    <location>
        <begin position="44"/>
        <end position="53"/>
    </location>
</feature>
<dbReference type="EMBL" id="VFOX01000001">
    <property type="protein sequence ID" value="TQL87213.1"/>
    <property type="molecule type" value="Genomic_DNA"/>
</dbReference>
<evidence type="ECO:0000256" key="1">
    <source>
        <dbReference type="SAM" id="MobiDB-lite"/>
    </source>
</evidence>
<keyword evidence="3" id="KW-1185">Reference proteome</keyword>
<gene>
    <name evidence="2" type="ORF">FB560_2880</name>
</gene>
<protein>
    <submittedName>
        <fullName evidence="2">Uncharacterized protein</fullName>
    </submittedName>
</protein>
<sequence>MQTIRDPKTGLVMTVPDEVAAHYVASRGPVEDDSPVPAEPQKPAPKRKRTRKR</sequence>